<dbReference type="GO" id="GO:0005509">
    <property type="term" value="F:calcium ion binding"/>
    <property type="evidence" value="ECO:0007669"/>
    <property type="project" value="InterPro"/>
</dbReference>
<feature type="domain" description="TSP C-terminal" evidence="2">
    <location>
        <begin position="15"/>
        <end position="232"/>
    </location>
</feature>
<name>A0A7W7B416_9SPHN</name>
<dbReference type="InterPro" id="IPR013424">
    <property type="entry name" value="Ice-binding_C"/>
</dbReference>
<feature type="signal peptide" evidence="1">
    <location>
        <begin position="1"/>
        <end position="19"/>
    </location>
</feature>
<organism evidence="3 4">
    <name type="scientific">Sphingosinicella soli</name>
    <dbReference type="NCBI Taxonomy" id="333708"/>
    <lineage>
        <taxon>Bacteria</taxon>
        <taxon>Pseudomonadati</taxon>
        <taxon>Pseudomonadota</taxon>
        <taxon>Alphaproteobacteria</taxon>
        <taxon>Sphingomonadales</taxon>
        <taxon>Sphingosinicellaceae</taxon>
        <taxon>Sphingosinicella</taxon>
    </lineage>
</organism>
<dbReference type="Proteomes" id="UP000566324">
    <property type="component" value="Unassembled WGS sequence"/>
</dbReference>
<feature type="chain" id="PRO_5030508676" description="TSP C-terminal domain-containing protein" evidence="1">
    <location>
        <begin position="20"/>
        <end position="264"/>
    </location>
</feature>
<dbReference type="EMBL" id="JACHNZ010000026">
    <property type="protein sequence ID" value="MBB4632703.1"/>
    <property type="molecule type" value="Genomic_DNA"/>
</dbReference>
<comment type="caution">
    <text evidence="3">The sequence shown here is derived from an EMBL/GenBank/DDBJ whole genome shotgun (WGS) entry which is preliminary data.</text>
</comment>
<dbReference type="InterPro" id="IPR013320">
    <property type="entry name" value="ConA-like_dom_sf"/>
</dbReference>
<sequence length="264" mass="27928">MRFGILAGAALLAASPAMAAPVDLTGWQADVQDDAPGNSNWIVQPGNDAVLQTVNGLPTIFFQDGANAQGLALSGTITVTTTGDDDYVGFVLGYSDGEINSSSADFMLIDWKQFDQFSGNQAYEGLSISHVSGNAAAASEYDFWGHVGVVNELKRATTLGSTGWDDNTEYTFDLIFLPDLIQVKVDGNIEISLTAAEAGLASFDNGSFGFYNYSQSMVLYAGITEDVAPDPDPEPPVIDVPEPGMLGLLGVGLVGVGMLRRRRK</sequence>
<dbReference type="AlphaFoldDB" id="A0A7W7B416"/>
<dbReference type="Pfam" id="PF05735">
    <property type="entry name" value="TSP_C"/>
    <property type="match status" value="1"/>
</dbReference>
<keyword evidence="4" id="KW-1185">Reference proteome</keyword>
<evidence type="ECO:0000313" key="3">
    <source>
        <dbReference type="EMBL" id="MBB4632703.1"/>
    </source>
</evidence>
<dbReference type="GO" id="GO:0007155">
    <property type="term" value="P:cell adhesion"/>
    <property type="evidence" value="ECO:0007669"/>
    <property type="project" value="InterPro"/>
</dbReference>
<dbReference type="PROSITE" id="PS51236">
    <property type="entry name" value="TSP_CTER"/>
    <property type="match status" value="1"/>
</dbReference>
<evidence type="ECO:0000259" key="2">
    <source>
        <dbReference type="PROSITE" id="PS51236"/>
    </source>
</evidence>
<dbReference type="GO" id="GO:0005576">
    <property type="term" value="C:extracellular region"/>
    <property type="evidence" value="ECO:0007669"/>
    <property type="project" value="InterPro"/>
</dbReference>
<accession>A0A7W7B416</accession>
<protein>
    <recommendedName>
        <fullName evidence="2">TSP C-terminal domain-containing protein</fullName>
    </recommendedName>
</protein>
<dbReference type="Gene3D" id="2.60.120.200">
    <property type="match status" value="1"/>
</dbReference>
<gene>
    <name evidence="3" type="ORF">GGQ98_002330</name>
</gene>
<evidence type="ECO:0000256" key="1">
    <source>
        <dbReference type="SAM" id="SignalP"/>
    </source>
</evidence>
<reference evidence="3 4" key="1">
    <citation type="submission" date="2020-08" db="EMBL/GenBank/DDBJ databases">
        <title>Genomic Encyclopedia of Type Strains, Phase IV (KMG-IV): sequencing the most valuable type-strain genomes for metagenomic binning, comparative biology and taxonomic classification.</title>
        <authorList>
            <person name="Goeker M."/>
        </authorList>
    </citation>
    <scope>NUCLEOTIDE SEQUENCE [LARGE SCALE GENOMIC DNA]</scope>
    <source>
        <strain evidence="3 4">DSM 17328</strain>
    </source>
</reference>
<dbReference type="SUPFAM" id="SSF49899">
    <property type="entry name" value="Concanavalin A-like lectins/glucanases"/>
    <property type="match status" value="1"/>
</dbReference>
<proteinExistence type="predicted"/>
<evidence type="ECO:0000313" key="4">
    <source>
        <dbReference type="Proteomes" id="UP000566324"/>
    </source>
</evidence>
<keyword evidence="1" id="KW-0732">Signal</keyword>
<dbReference type="InterPro" id="IPR008859">
    <property type="entry name" value="Thrombospondin_C"/>
</dbReference>
<dbReference type="RefSeq" id="WP_207791374.1">
    <property type="nucleotide sequence ID" value="NZ_JACHNZ010000026.1"/>
</dbReference>
<dbReference type="NCBIfam" id="TIGR02595">
    <property type="entry name" value="PEP_CTERM"/>
    <property type="match status" value="1"/>
</dbReference>
<dbReference type="Pfam" id="PF07589">
    <property type="entry name" value="PEP-CTERM"/>
    <property type="match status" value="1"/>
</dbReference>